<protein>
    <submittedName>
        <fullName evidence="1">Uncharacterized protein</fullName>
    </submittedName>
</protein>
<feature type="non-terminal residue" evidence="1">
    <location>
        <position position="1"/>
    </location>
</feature>
<dbReference type="Proteomes" id="UP000078492">
    <property type="component" value="Unassembled WGS sequence"/>
</dbReference>
<proteinExistence type="predicted"/>
<accession>A0A195E5V4</accession>
<evidence type="ECO:0000313" key="2">
    <source>
        <dbReference type="Proteomes" id="UP000078492"/>
    </source>
</evidence>
<reference evidence="1 2" key="1">
    <citation type="submission" date="2015-09" db="EMBL/GenBank/DDBJ databases">
        <title>Trachymyrmex cornetzi WGS genome.</title>
        <authorList>
            <person name="Nygaard S."/>
            <person name="Hu H."/>
            <person name="Boomsma J."/>
            <person name="Zhang G."/>
        </authorList>
    </citation>
    <scope>NUCLEOTIDE SEQUENCE [LARGE SCALE GENOMIC DNA]</scope>
    <source>
        <strain evidence="1">Tcor2-1</strain>
        <tissue evidence="1">Whole body</tissue>
    </source>
</reference>
<organism evidence="1 2">
    <name type="scientific">Trachymyrmex cornetzi</name>
    <dbReference type="NCBI Taxonomy" id="471704"/>
    <lineage>
        <taxon>Eukaryota</taxon>
        <taxon>Metazoa</taxon>
        <taxon>Ecdysozoa</taxon>
        <taxon>Arthropoda</taxon>
        <taxon>Hexapoda</taxon>
        <taxon>Insecta</taxon>
        <taxon>Pterygota</taxon>
        <taxon>Neoptera</taxon>
        <taxon>Endopterygota</taxon>
        <taxon>Hymenoptera</taxon>
        <taxon>Apocrita</taxon>
        <taxon>Aculeata</taxon>
        <taxon>Formicoidea</taxon>
        <taxon>Formicidae</taxon>
        <taxon>Myrmicinae</taxon>
        <taxon>Trachymyrmex</taxon>
    </lineage>
</organism>
<gene>
    <name evidence="1" type="ORF">ALC57_07037</name>
</gene>
<dbReference type="AlphaFoldDB" id="A0A195E5V4"/>
<sequence>QGESKARVPVHGHSDAYYSESLFGNNLASHHRNSTVTNYRYIEVHRSGIVSSTH</sequence>
<keyword evidence="2" id="KW-1185">Reference proteome</keyword>
<dbReference type="EMBL" id="KQ979592">
    <property type="protein sequence ID" value="KYN20548.1"/>
    <property type="molecule type" value="Genomic_DNA"/>
</dbReference>
<name>A0A195E5V4_9HYME</name>
<evidence type="ECO:0000313" key="1">
    <source>
        <dbReference type="EMBL" id="KYN20548.1"/>
    </source>
</evidence>